<evidence type="ECO:0000256" key="1">
    <source>
        <dbReference type="ARBA" id="ARBA00022679"/>
    </source>
</evidence>
<feature type="domain" description="GHMP kinase N-terminal" evidence="6">
    <location>
        <begin position="748"/>
        <end position="823"/>
    </location>
</feature>
<protein>
    <submittedName>
        <fullName evidence="9">Galactokinase/mevalonate kinase-like predicted kinase</fullName>
    </submittedName>
</protein>
<evidence type="ECO:0000256" key="3">
    <source>
        <dbReference type="ARBA" id="ARBA00022777"/>
    </source>
</evidence>
<dbReference type="InterPro" id="IPR013750">
    <property type="entry name" value="GHMP_kinase_C_dom"/>
</dbReference>
<dbReference type="SUPFAM" id="SSF55060">
    <property type="entry name" value="GHMP Kinase, C-terminal domain"/>
    <property type="match status" value="1"/>
</dbReference>
<evidence type="ECO:0000256" key="4">
    <source>
        <dbReference type="ARBA" id="ARBA00022840"/>
    </source>
</evidence>
<dbReference type="AlphaFoldDB" id="A0AAE4AMS3"/>
<dbReference type="PANTHER" id="PTHR32463:SF0">
    <property type="entry name" value="L-FUCOSE KINASE"/>
    <property type="match status" value="1"/>
</dbReference>
<evidence type="ECO:0000259" key="8">
    <source>
        <dbReference type="Pfam" id="PF08544"/>
    </source>
</evidence>
<feature type="domain" description="GHMP kinase C-terminal" evidence="8">
    <location>
        <begin position="907"/>
        <end position="983"/>
    </location>
</feature>
<feature type="domain" description="GDP-fucose pyrophosphorylase" evidence="7">
    <location>
        <begin position="70"/>
        <end position="226"/>
    </location>
</feature>
<keyword evidence="10" id="KW-1185">Reference proteome</keyword>
<gene>
    <name evidence="9" type="ORF">J3R75_001721</name>
</gene>
<accession>A0AAE4AMS3</accession>
<dbReference type="InterPro" id="IPR012887">
    <property type="entry name" value="GDP_fucose_pyrophosphorylase"/>
</dbReference>
<keyword evidence="1" id="KW-0808">Transferase</keyword>
<dbReference type="SUPFAM" id="SSF54211">
    <property type="entry name" value="Ribosomal protein S5 domain 2-like"/>
    <property type="match status" value="1"/>
</dbReference>
<dbReference type="InterPro" id="IPR036554">
    <property type="entry name" value="GHMP_kinase_C_sf"/>
</dbReference>
<dbReference type="RefSeq" id="WP_307261070.1">
    <property type="nucleotide sequence ID" value="NZ_JAUSVL010000001.1"/>
</dbReference>
<comment type="similarity">
    <text evidence="5">Belongs to the GHMP kinase family.</text>
</comment>
<dbReference type="GO" id="GO:0042352">
    <property type="term" value="P:GDP-L-fucose salvage"/>
    <property type="evidence" value="ECO:0007669"/>
    <property type="project" value="TreeGrafter"/>
</dbReference>
<dbReference type="InterPro" id="IPR006204">
    <property type="entry name" value="GHMP_kinase_N_dom"/>
</dbReference>
<dbReference type="GO" id="GO:0005524">
    <property type="term" value="F:ATP binding"/>
    <property type="evidence" value="ECO:0007669"/>
    <property type="project" value="UniProtKB-KW"/>
</dbReference>
<evidence type="ECO:0000259" key="7">
    <source>
        <dbReference type="Pfam" id="PF07959"/>
    </source>
</evidence>
<organism evidence="9 10">
    <name type="scientific">Oligosphaera ethanolica</name>
    <dbReference type="NCBI Taxonomy" id="760260"/>
    <lineage>
        <taxon>Bacteria</taxon>
        <taxon>Pseudomonadati</taxon>
        <taxon>Lentisphaerota</taxon>
        <taxon>Oligosphaeria</taxon>
        <taxon>Oligosphaerales</taxon>
        <taxon>Oligosphaeraceae</taxon>
        <taxon>Oligosphaera</taxon>
    </lineage>
</organism>
<dbReference type="Pfam" id="PF07959">
    <property type="entry name" value="Fucose_pyrophosphorylase"/>
    <property type="match status" value="2"/>
</dbReference>
<comment type="caution">
    <text evidence="9">The sequence shown here is derived from an EMBL/GenBank/DDBJ whole genome shotgun (WGS) entry which is preliminary data.</text>
</comment>
<dbReference type="GO" id="GO:0050201">
    <property type="term" value="F:fucokinase activity"/>
    <property type="evidence" value="ECO:0007669"/>
    <property type="project" value="TreeGrafter"/>
</dbReference>
<evidence type="ECO:0000259" key="6">
    <source>
        <dbReference type="Pfam" id="PF00288"/>
    </source>
</evidence>
<dbReference type="InterPro" id="IPR001174">
    <property type="entry name" value="HddA/FKP"/>
</dbReference>
<keyword evidence="4" id="KW-0067">ATP-binding</keyword>
<name>A0AAE4AMS3_9BACT</name>
<proteinExistence type="inferred from homology"/>
<dbReference type="Pfam" id="PF00288">
    <property type="entry name" value="GHMP_kinases_N"/>
    <property type="match status" value="1"/>
</dbReference>
<dbReference type="Proteomes" id="UP001238163">
    <property type="component" value="Unassembled WGS sequence"/>
</dbReference>
<dbReference type="InterPro" id="IPR020568">
    <property type="entry name" value="Ribosomal_Su5_D2-typ_SF"/>
</dbReference>
<dbReference type="Gene3D" id="3.30.230.120">
    <property type="match status" value="1"/>
</dbReference>
<evidence type="ECO:0000313" key="9">
    <source>
        <dbReference type="EMBL" id="MDQ0289614.1"/>
    </source>
</evidence>
<evidence type="ECO:0000256" key="5">
    <source>
        <dbReference type="ARBA" id="ARBA00038121"/>
    </source>
</evidence>
<sequence>MADQFQILLSLPPCSASDYAEREQRPFPAWYACSDPVGSHLDSGGGTAWLLHQAWQRQRQDAADLSFGDWLSQSRKVLIHAGGESRRTPAYAASGKALVPMPVWRWSHGQHLEQTLLELQLPFMRGVLRDAPEDIVLAVASGDVLLRGAIPAVPPCDVACLGVWSTPEQASRHGVFFCRRDEQEQLAFALQKPSRETVCELVEKHNFLLDTGLWLFSRRAVMALMRKCGWDEAQGGFPDGPRSYSLYGSWGEAMGTTPSRPDAALADFRCVVLPLAPGAFNHFGTSRELVQTTVAIQNSRIEQSQNAGHFPRHPGIITQNAVIGGALHGDNHSIWIENSHVPVGWQLASDHVITGVPVNDWQLTLPAGVCLDVVPVGDHQYCLRFYGMDDAFRGALGDHGTRWLGQSAGQWFQDRGLSIADCDLDPAQDIQQAALFPMVDAITADTGHFLQWLCSIHGAAMSVRGATAAASSQRPALNTPAELAGAAGGEACVRSADAVIGADFAAFYRCCPRLSASDLAAQANLKRLKAQRRFFLKANFAPLLASRKRGFFYQLDLQRTAKLAAGLGIAAPVAENGAGENGQDPLWPARDAMFRAEMIFCQGRHDDADRERARAMSILREAMIAQASAAPVNPHSTLNDEQILWARSPVRLDLAGGWTDTPPQCLFHGGRVLNLAVELNGQPPLQCFIRRSETPEIVLRSIDLGGELRLQDYAELRQFTQVGGSFAIPKAALALCGFLPEFNVSPARTLREQLQAWGGGLELTMLSAVPKGSGLGTSSILAATILGALNDACGLGWQHQELLFRTLVLEQLLTTGGGWQDQVGGVLPSIKLVESRPGLEQRLAINWLPERMIAEHANRDMMLYYTGITRVAKGILHTVARRMFLNDHEQLGILQEIGDLATQGAQAVQIGDWQGLGKTINRSGVLNGVLDAATYPPAIVAILDRIGDHLAGAKLLGAGGGGYLLLMAKSEDAANRIRAELNGNPPNKLAHFVHFALSNTGMQTTRS</sequence>
<keyword evidence="2" id="KW-0547">Nucleotide-binding</keyword>
<dbReference type="Pfam" id="PF08544">
    <property type="entry name" value="GHMP_kinases_C"/>
    <property type="match status" value="1"/>
</dbReference>
<dbReference type="PANTHER" id="PTHR32463">
    <property type="entry name" value="L-FUCOSE KINASE"/>
    <property type="match status" value="1"/>
</dbReference>
<evidence type="ECO:0000256" key="2">
    <source>
        <dbReference type="ARBA" id="ARBA00022741"/>
    </source>
</evidence>
<dbReference type="InterPro" id="IPR052203">
    <property type="entry name" value="GHMP_Kinase-Related"/>
</dbReference>
<evidence type="ECO:0000313" key="10">
    <source>
        <dbReference type="Proteomes" id="UP001238163"/>
    </source>
</evidence>
<dbReference type="EMBL" id="JAUSVL010000001">
    <property type="protein sequence ID" value="MDQ0289614.1"/>
    <property type="molecule type" value="Genomic_DNA"/>
</dbReference>
<dbReference type="PRINTS" id="PR00960">
    <property type="entry name" value="LMBPPROTEIN"/>
</dbReference>
<keyword evidence="3" id="KW-0418">Kinase</keyword>
<feature type="domain" description="GDP-fucose pyrophosphorylase" evidence="7">
    <location>
        <begin position="264"/>
        <end position="439"/>
    </location>
</feature>
<reference evidence="9" key="1">
    <citation type="submission" date="2023-07" db="EMBL/GenBank/DDBJ databases">
        <title>Genomic Encyclopedia of Type Strains, Phase IV (KMG-IV): sequencing the most valuable type-strain genomes for metagenomic binning, comparative biology and taxonomic classification.</title>
        <authorList>
            <person name="Goeker M."/>
        </authorList>
    </citation>
    <scope>NUCLEOTIDE SEQUENCE</scope>
    <source>
        <strain evidence="9">DSM 24202</strain>
    </source>
</reference>